<sequence>MPLWKTRCSSSSSSSALPFEKHLKSMLYSSSSLSFYYSHPLPKTLHRRSFRTLASAPPLFSSSAAACRPFILSALLHRPRPHRLPRLLFLASFHPAPRAFSSASSGQELEWREGHHLHQPPQENHLLSPSAPSCFDDDDNGGYRDHLLELQQEKQSRFIPVKAYFLCTSIDLRNLQSQNALNVIPPNSRATNYVVLRYYDVKGDPQGLEVAFGNESNCHYMVVFQYGSVVLFNVSDHEADGYLKIVEKHASGLLPEMRKDDYAVVEKPTLETWMQGGLDYIMLKNLSIDGIRTIGSVLGQSIALEYYIRQVDGMVAEFTDINREMEKTGTFTMKRKKLFQLVGKANSNLADVILKLGLFERSDIAWKNANYAQIWEYLRDEYELTQRFGSLDFKLKFVEHNIRFLQEILQNRKSVFLEWLIIILISVEILISIYNIARRSL</sequence>
<organism evidence="4 5">
    <name type="scientific">Phoenix dactylifera</name>
    <name type="common">Date palm</name>
    <dbReference type="NCBI Taxonomy" id="42345"/>
    <lineage>
        <taxon>Eukaryota</taxon>
        <taxon>Viridiplantae</taxon>
        <taxon>Streptophyta</taxon>
        <taxon>Embryophyta</taxon>
        <taxon>Tracheophyta</taxon>
        <taxon>Spermatophyta</taxon>
        <taxon>Magnoliopsida</taxon>
        <taxon>Liliopsida</taxon>
        <taxon>Arecaceae</taxon>
        <taxon>Coryphoideae</taxon>
        <taxon>Phoeniceae</taxon>
        <taxon>Phoenix</taxon>
    </lineage>
</organism>
<keyword evidence="4" id="KW-1185">Reference proteome</keyword>
<dbReference type="PANTHER" id="PTHR16255">
    <property type="entry name" value="REQUIRED FOR MEIOTIC NUCLEAR DIVISION PROTEIN 1 HOMOLOG"/>
    <property type="match status" value="1"/>
</dbReference>
<evidence type="ECO:0000313" key="4">
    <source>
        <dbReference type="Proteomes" id="UP000228380"/>
    </source>
</evidence>
<dbReference type="AlphaFoldDB" id="A0A8B7C9R6"/>
<dbReference type="GeneID" id="103710607"/>
<dbReference type="Proteomes" id="UP000228380">
    <property type="component" value="Chromosome 7"/>
</dbReference>
<keyword evidence="2" id="KW-0812">Transmembrane</keyword>
<evidence type="ECO:0000259" key="3">
    <source>
        <dbReference type="Pfam" id="PF02582"/>
    </source>
</evidence>
<dbReference type="InterPro" id="IPR003734">
    <property type="entry name" value="DUF155"/>
</dbReference>
<dbReference type="OrthoDB" id="18302at2759"/>
<proteinExistence type="inferred from homology"/>
<evidence type="ECO:0000256" key="2">
    <source>
        <dbReference type="SAM" id="Phobius"/>
    </source>
</evidence>
<reference evidence="4" key="1">
    <citation type="journal article" date="2019" name="Nat. Commun.">
        <title>Genome-wide association mapping of date palm fruit traits.</title>
        <authorList>
            <person name="Hazzouri K.M."/>
            <person name="Gros-Balthazard M."/>
            <person name="Flowers J.M."/>
            <person name="Copetti D."/>
            <person name="Lemansour A."/>
            <person name="Lebrun M."/>
            <person name="Masmoudi K."/>
            <person name="Ferrand S."/>
            <person name="Dhar M.I."/>
            <person name="Fresquez Z.A."/>
            <person name="Rosas U."/>
            <person name="Zhang J."/>
            <person name="Talag J."/>
            <person name="Lee S."/>
            <person name="Kudrna D."/>
            <person name="Powell R.F."/>
            <person name="Leitch I.J."/>
            <person name="Krueger R.R."/>
            <person name="Wing R.A."/>
            <person name="Amiri K.M.A."/>
            <person name="Purugganan M.D."/>
        </authorList>
    </citation>
    <scope>NUCLEOTIDE SEQUENCE [LARGE SCALE GENOMIC DNA]</scope>
    <source>
        <strain evidence="4">cv. Khalas</strain>
    </source>
</reference>
<gene>
    <name evidence="5" type="primary">LOC103710607</name>
</gene>
<accession>A0A8B7C9R6</accession>
<name>A0A8B7C9R6_PHODC</name>
<feature type="domain" description="DUF155" evidence="3">
    <location>
        <begin position="221"/>
        <end position="391"/>
    </location>
</feature>
<feature type="transmembrane region" description="Helical" evidence="2">
    <location>
        <begin position="416"/>
        <end position="437"/>
    </location>
</feature>
<keyword evidence="2" id="KW-0472">Membrane</keyword>
<keyword evidence="2" id="KW-1133">Transmembrane helix</keyword>
<comment type="similarity">
    <text evidence="1">Belongs to the RMD1/sif2 family.</text>
</comment>
<protein>
    <submittedName>
        <fullName evidence="5">Uncharacterized protein LOC103710607</fullName>
    </submittedName>
</protein>
<reference evidence="5" key="2">
    <citation type="submission" date="2025-08" db="UniProtKB">
        <authorList>
            <consortium name="RefSeq"/>
        </authorList>
    </citation>
    <scope>IDENTIFICATION</scope>
    <source>
        <tissue evidence="5">Young leaves</tissue>
    </source>
</reference>
<evidence type="ECO:0000256" key="1">
    <source>
        <dbReference type="ARBA" id="ARBA00008306"/>
    </source>
</evidence>
<evidence type="ECO:0000313" key="5">
    <source>
        <dbReference type="RefSeq" id="XP_008794641.2"/>
    </source>
</evidence>
<dbReference type="Pfam" id="PF02582">
    <property type="entry name" value="DUF155"/>
    <property type="match status" value="1"/>
</dbReference>
<dbReference type="PANTHER" id="PTHR16255:SF6">
    <property type="entry name" value="PROTEIN RETARDED ROOT GROWTH-LIKE"/>
    <property type="match status" value="1"/>
</dbReference>
<dbReference type="RefSeq" id="XP_008794641.2">
    <property type="nucleotide sequence ID" value="XM_008796419.4"/>
</dbReference>
<dbReference type="GO" id="GO:0005739">
    <property type="term" value="C:mitochondrion"/>
    <property type="evidence" value="ECO:0007669"/>
    <property type="project" value="UniProtKB-ARBA"/>
</dbReference>
<dbReference type="InterPro" id="IPR051624">
    <property type="entry name" value="RMD1/Sad1-interacting"/>
</dbReference>
<dbReference type="KEGG" id="pda:103710607"/>